<evidence type="ECO:0000256" key="2">
    <source>
        <dbReference type="ARBA" id="ARBA00022679"/>
    </source>
</evidence>
<dbReference type="InterPro" id="IPR014030">
    <property type="entry name" value="Ketoacyl_synth_N"/>
</dbReference>
<feature type="domain" description="Ketosynthase family 3 (KS3)" evidence="6">
    <location>
        <begin position="22"/>
        <end position="424"/>
    </location>
</feature>
<organism evidence="7 8">
    <name type="scientific">Streptomyces chrestomyceticus</name>
    <dbReference type="NCBI Taxonomy" id="68185"/>
    <lineage>
        <taxon>Bacteria</taxon>
        <taxon>Bacillati</taxon>
        <taxon>Actinomycetota</taxon>
        <taxon>Actinomycetes</taxon>
        <taxon>Kitasatosporales</taxon>
        <taxon>Streptomycetaceae</taxon>
        <taxon>Streptomyces</taxon>
    </lineage>
</organism>
<proteinExistence type="inferred from homology"/>
<reference evidence="7 8" key="1">
    <citation type="submission" date="2023-08" db="EMBL/GenBank/DDBJ databases">
        <authorList>
            <person name="Sharma P."/>
            <person name="Verma V."/>
            <person name="Mohan M.K."/>
            <person name="Dubey A.K."/>
        </authorList>
    </citation>
    <scope>NUCLEOTIDE SEQUENCE [LARGE SCALE GENOMIC DNA]</scope>
    <source>
        <strain evidence="7 8">ADP4</strain>
    </source>
</reference>
<evidence type="ECO:0000256" key="4">
    <source>
        <dbReference type="RuleBase" id="RU003694"/>
    </source>
</evidence>
<dbReference type="InterPro" id="IPR000794">
    <property type="entry name" value="Beta-ketoacyl_synthase"/>
</dbReference>
<evidence type="ECO:0000313" key="7">
    <source>
        <dbReference type="EMBL" id="MEF3118046.1"/>
    </source>
</evidence>
<feature type="region of interest" description="Disordered" evidence="5">
    <location>
        <begin position="1"/>
        <end position="23"/>
    </location>
</feature>
<dbReference type="PANTHER" id="PTHR11712:SF322">
    <property type="entry name" value="POLYKETIDE BETA-KETOACYL SYNTHASE 2-RELATED"/>
    <property type="match status" value="1"/>
</dbReference>
<evidence type="ECO:0000256" key="5">
    <source>
        <dbReference type="SAM" id="MobiDB-lite"/>
    </source>
</evidence>
<dbReference type="Gene3D" id="3.40.47.10">
    <property type="match status" value="2"/>
</dbReference>
<comment type="caution">
    <text evidence="7">The sequence shown here is derived from an EMBL/GenBank/DDBJ whole genome shotgun (WGS) entry which is preliminary data.</text>
</comment>
<dbReference type="PROSITE" id="PS52004">
    <property type="entry name" value="KS3_2"/>
    <property type="match status" value="1"/>
</dbReference>
<dbReference type="Pfam" id="PF00109">
    <property type="entry name" value="ketoacyl-synt"/>
    <property type="match status" value="1"/>
</dbReference>
<keyword evidence="2 4" id="KW-0808">Transferase</keyword>
<dbReference type="PANTHER" id="PTHR11712">
    <property type="entry name" value="POLYKETIDE SYNTHASE-RELATED"/>
    <property type="match status" value="1"/>
</dbReference>
<evidence type="ECO:0000313" key="8">
    <source>
        <dbReference type="Proteomes" id="UP001348265"/>
    </source>
</evidence>
<evidence type="ECO:0000256" key="1">
    <source>
        <dbReference type="ARBA" id="ARBA00008467"/>
    </source>
</evidence>
<gene>
    <name evidence="7" type="ORF">RB636_33290</name>
</gene>
<comment type="similarity">
    <text evidence="1 4">Belongs to the thiolase-like superfamily. Beta-ketoacyl-ACP synthases family.</text>
</comment>
<protein>
    <submittedName>
        <fullName evidence="7">Beta-ketoacyl synthase N-terminal-like domain-containing protein</fullName>
    </submittedName>
</protein>
<evidence type="ECO:0000256" key="3">
    <source>
        <dbReference type="ARBA" id="ARBA00023315"/>
    </source>
</evidence>
<dbReference type="InterPro" id="IPR014031">
    <property type="entry name" value="Ketoacyl_synth_C"/>
</dbReference>
<evidence type="ECO:0000259" key="6">
    <source>
        <dbReference type="PROSITE" id="PS52004"/>
    </source>
</evidence>
<keyword evidence="8" id="KW-1185">Reference proteome</keyword>
<sequence>MNAEHQAGHGPTVTGRTAPNGDELPVVTGVSVAAPNGLGTEDFWAATRKGVSGLGPITRFDASAYPVRVAGEISGFEAREHIPSRLLPATDRATQLSLATAEWALRDAGLDPAAFGEFAGSVVTANAVGGVEFIQRELQSLWSKGPRYVTAYMSYAWFYGVNTGQVSIRHQLKGPSGVVVTGQVGGIDALAQARRRLRAGQRFVVAGGADAPVCPYGLTAAMTAGNLSTGADPATAYAPFDRSARGHVPGEGSTMMTVEPLGAARERGARNIYGAITGYGSTFDPHPATGRPPTLARAARIALDDAGLAPHDIGAVFADGAAEADADRAEAAAIVDVFGPLRVPVSLPKTMTGRMYGAGAATDVVSALLAIRDGEIPPAVGTAGLAEELGLDLVLGGPRPAALDHVLVLARGDGGFNSAAVVSRVP</sequence>
<dbReference type="Proteomes" id="UP001348265">
    <property type="component" value="Unassembled WGS sequence"/>
</dbReference>
<name>A0ABU7X2Q1_9ACTN</name>
<dbReference type="InterPro" id="IPR016039">
    <property type="entry name" value="Thiolase-like"/>
</dbReference>
<dbReference type="RefSeq" id="WP_331789275.1">
    <property type="nucleotide sequence ID" value="NZ_JAVFKM010000024.1"/>
</dbReference>
<dbReference type="EMBL" id="JAVFKM010000024">
    <property type="protein sequence ID" value="MEF3118046.1"/>
    <property type="molecule type" value="Genomic_DNA"/>
</dbReference>
<dbReference type="InterPro" id="IPR020841">
    <property type="entry name" value="PKS_Beta-ketoAc_synthase_dom"/>
</dbReference>
<dbReference type="SUPFAM" id="SSF53901">
    <property type="entry name" value="Thiolase-like"/>
    <property type="match status" value="2"/>
</dbReference>
<accession>A0ABU7X2Q1</accession>
<keyword evidence="3" id="KW-0012">Acyltransferase</keyword>
<dbReference type="Pfam" id="PF02801">
    <property type="entry name" value="Ketoacyl-synt_C"/>
    <property type="match status" value="1"/>
</dbReference>